<dbReference type="SMART" id="SM00239">
    <property type="entry name" value="C2"/>
    <property type="match status" value="1"/>
</dbReference>
<feature type="domain" description="PH" evidence="2">
    <location>
        <begin position="15"/>
        <end position="106"/>
    </location>
</feature>
<dbReference type="Gene3D" id="2.60.40.150">
    <property type="entry name" value="C2 domain"/>
    <property type="match status" value="1"/>
</dbReference>
<feature type="compositionally biased region" description="Low complexity" evidence="1">
    <location>
        <begin position="211"/>
        <end position="249"/>
    </location>
</feature>
<evidence type="ECO:0000313" key="5">
    <source>
        <dbReference type="Proteomes" id="UP000007797"/>
    </source>
</evidence>
<dbReference type="InterPro" id="IPR011993">
    <property type="entry name" value="PH-like_dom_sf"/>
</dbReference>
<dbReference type="GO" id="GO:0010628">
    <property type="term" value="P:positive regulation of gene expression"/>
    <property type="evidence" value="ECO:0007669"/>
    <property type="project" value="TreeGrafter"/>
</dbReference>
<dbReference type="GeneID" id="14873112"/>
<dbReference type="CDD" id="cd00030">
    <property type="entry name" value="C2"/>
    <property type="match status" value="1"/>
</dbReference>
<feature type="compositionally biased region" description="Basic and acidic residues" evidence="1">
    <location>
        <begin position="525"/>
        <end position="538"/>
    </location>
</feature>
<dbReference type="EMBL" id="GL883010">
    <property type="protein sequence ID" value="EGG20467.1"/>
    <property type="molecule type" value="Genomic_DNA"/>
</dbReference>
<protein>
    <recommendedName>
        <fullName evidence="6">C2 domain-containing protein</fullName>
    </recommendedName>
</protein>
<evidence type="ECO:0000313" key="4">
    <source>
        <dbReference type="EMBL" id="EGG20467.1"/>
    </source>
</evidence>
<organism evidence="4 5">
    <name type="scientific">Cavenderia fasciculata</name>
    <name type="common">Slime mold</name>
    <name type="synonym">Dictyostelium fasciculatum</name>
    <dbReference type="NCBI Taxonomy" id="261658"/>
    <lineage>
        <taxon>Eukaryota</taxon>
        <taxon>Amoebozoa</taxon>
        <taxon>Evosea</taxon>
        <taxon>Eumycetozoa</taxon>
        <taxon>Dictyostelia</taxon>
        <taxon>Acytosteliales</taxon>
        <taxon>Cavenderiaceae</taxon>
        <taxon>Cavenderia</taxon>
    </lineage>
</organism>
<accession>F4PR56</accession>
<dbReference type="PRINTS" id="PR00360">
    <property type="entry name" value="C2DOMAIN"/>
</dbReference>
<dbReference type="PROSITE" id="PS50004">
    <property type="entry name" value="C2"/>
    <property type="match status" value="1"/>
</dbReference>
<feature type="region of interest" description="Disordered" evidence="1">
    <location>
        <begin position="521"/>
        <end position="551"/>
    </location>
</feature>
<feature type="compositionally biased region" description="Low complexity" evidence="1">
    <location>
        <begin position="259"/>
        <end position="268"/>
    </location>
</feature>
<dbReference type="OMA" id="SAPQMYP"/>
<evidence type="ECO:0000259" key="2">
    <source>
        <dbReference type="PROSITE" id="PS50003"/>
    </source>
</evidence>
<dbReference type="KEGG" id="dfa:DFA_00328"/>
<dbReference type="Proteomes" id="UP000007797">
    <property type="component" value="Unassembled WGS sequence"/>
</dbReference>
<dbReference type="OrthoDB" id="423283at2759"/>
<dbReference type="Pfam" id="PF00168">
    <property type="entry name" value="C2"/>
    <property type="match status" value="1"/>
</dbReference>
<dbReference type="GO" id="GO:0005547">
    <property type="term" value="F:phosphatidylinositol-3,4,5-trisphosphate binding"/>
    <property type="evidence" value="ECO:0007669"/>
    <property type="project" value="UniProtKB-ARBA"/>
</dbReference>
<dbReference type="FunFam" id="2.30.29.30:FF:000286">
    <property type="entry name" value="PH-protein kinase domain containing protein"/>
    <property type="match status" value="1"/>
</dbReference>
<dbReference type="InterPro" id="IPR000008">
    <property type="entry name" value="C2_dom"/>
</dbReference>
<name>F4PR56_CACFS</name>
<dbReference type="RefSeq" id="XP_004358317.1">
    <property type="nucleotide sequence ID" value="XM_004358260.1"/>
</dbReference>
<dbReference type="SMART" id="SM00233">
    <property type="entry name" value="PH"/>
    <property type="match status" value="1"/>
</dbReference>
<gene>
    <name evidence="4" type="ORF">DFA_00328</name>
</gene>
<dbReference type="Gene3D" id="2.30.29.30">
    <property type="entry name" value="Pleckstrin-homology domain (PH domain)/Phosphotyrosine-binding domain (PTB)"/>
    <property type="match status" value="1"/>
</dbReference>
<dbReference type="AlphaFoldDB" id="F4PR56"/>
<dbReference type="PANTHER" id="PTHR47800:SF5">
    <property type="entry name" value="FER-1-LIKE PROTEIN 6"/>
    <property type="match status" value="1"/>
</dbReference>
<dbReference type="InterPro" id="IPR001849">
    <property type="entry name" value="PH_domain"/>
</dbReference>
<dbReference type="SUPFAM" id="SSF50729">
    <property type="entry name" value="PH domain-like"/>
    <property type="match status" value="1"/>
</dbReference>
<feature type="compositionally biased region" description="Low complexity" evidence="1">
    <location>
        <begin position="140"/>
        <end position="159"/>
    </location>
</feature>
<feature type="region of interest" description="Disordered" evidence="1">
    <location>
        <begin position="136"/>
        <end position="335"/>
    </location>
</feature>
<feature type="domain" description="C2" evidence="3">
    <location>
        <begin position="357"/>
        <end position="475"/>
    </location>
</feature>
<proteinExistence type="predicted"/>
<dbReference type="STRING" id="1054147.F4PR56"/>
<dbReference type="Pfam" id="PF00169">
    <property type="entry name" value="PH"/>
    <property type="match status" value="1"/>
</dbReference>
<feature type="compositionally biased region" description="Low complexity" evidence="1">
    <location>
        <begin position="277"/>
        <end position="298"/>
    </location>
</feature>
<dbReference type="SUPFAM" id="SSF49562">
    <property type="entry name" value="C2 domain (Calcium/lipid-binding domain, CaLB)"/>
    <property type="match status" value="1"/>
</dbReference>
<evidence type="ECO:0000256" key="1">
    <source>
        <dbReference type="SAM" id="MobiDB-lite"/>
    </source>
</evidence>
<feature type="compositionally biased region" description="Low complexity" evidence="1">
    <location>
        <begin position="168"/>
        <end position="178"/>
    </location>
</feature>
<dbReference type="PROSITE" id="PS50003">
    <property type="entry name" value="PH_DOMAIN"/>
    <property type="match status" value="1"/>
</dbReference>
<evidence type="ECO:0008006" key="6">
    <source>
        <dbReference type="Google" id="ProtNLM"/>
    </source>
</evidence>
<dbReference type="InterPro" id="IPR035892">
    <property type="entry name" value="C2_domain_sf"/>
</dbReference>
<keyword evidence="5" id="KW-1185">Reference proteome</keyword>
<dbReference type="PANTHER" id="PTHR47800">
    <property type="entry name" value="C2 DOMAIN-CONTAINING PROTEIN"/>
    <property type="match status" value="1"/>
</dbReference>
<evidence type="ECO:0000259" key="3">
    <source>
        <dbReference type="PROSITE" id="PS50004"/>
    </source>
</evidence>
<sequence length="593" mass="64777">MGGNRIKVSDAERYPCDYEGFLQKEGGNIKSWKKRWCILKGNKIFYFKYKGDQYCKGFIVLEKNSVTATKSGQIFTVYTSVRTFVMHCEVASQVPIWVEKIQRSVAILNGQAQTVMAVAPGSIVVAPQAGVYQQIPPTQPGAYPQYPQQPGQQPTYQYPPQYPPPQQQPGAAGQQPMYQYPPPQQGYQYPPQYPPQPAGQQPMYQYPPPQQQQQQPGAAGQQPMYQYPPRQPGGASPATQPPQASAPPAHKSNISLEKQQPPGQAGQPPHYPPPQPGGASPATQPPQASAPPASSAPQMYPPPVFSGAPVSHPPVAHHQSAPQMYPTLPPQQQQPFASYGMMPAVAPMPFSSIIDGRLNPPPGTTLFNCGNGCGEIIVRIISAKNLVAADLNGKSDPYTAIRTTTSKEPLKTKVKPKTLNPTWEQSFTLPVNDVLVDMLILEVWDHDTVGNDDLIGFVGIDLALLPRGVEVITWENLSFVEHGELQVGITATNFGIQNFPPNYPLDYIQWRSSLPAVSRKGMKKEKHEVKKQAKENKTQKSNPSGPYASKSVHHNYQLVNGWLKKKKTKTEKFASGAKSTGIVLGAIVLGALG</sequence>
<reference evidence="5" key="1">
    <citation type="journal article" date="2011" name="Genome Res.">
        <title>Phylogeny-wide analysis of social amoeba genomes highlights ancient origins for complex intercellular communication.</title>
        <authorList>
            <person name="Heidel A.J."/>
            <person name="Lawal H.M."/>
            <person name="Felder M."/>
            <person name="Schilde C."/>
            <person name="Helps N.R."/>
            <person name="Tunggal B."/>
            <person name="Rivero F."/>
            <person name="John U."/>
            <person name="Schleicher M."/>
            <person name="Eichinger L."/>
            <person name="Platzer M."/>
            <person name="Noegel A.A."/>
            <person name="Schaap P."/>
            <person name="Gloeckner G."/>
        </authorList>
    </citation>
    <scope>NUCLEOTIDE SEQUENCE [LARGE SCALE GENOMIC DNA]</scope>
    <source>
        <strain evidence="5">SH3</strain>
    </source>
</reference>